<evidence type="ECO:0000313" key="1">
    <source>
        <dbReference type="Proteomes" id="UP000301870"/>
    </source>
</evidence>
<name>A0A9J7DVX3_SPOLT</name>
<organism evidence="1 2">
    <name type="scientific">Spodoptera litura</name>
    <name type="common">Asian cotton leafworm</name>
    <dbReference type="NCBI Taxonomy" id="69820"/>
    <lineage>
        <taxon>Eukaryota</taxon>
        <taxon>Metazoa</taxon>
        <taxon>Ecdysozoa</taxon>
        <taxon>Arthropoda</taxon>
        <taxon>Hexapoda</taxon>
        <taxon>Insecta</taxon>
        <taxon>Pterygota</taxon>
        <taxon>Neoptera</taxon>
        <taxon>Endopterygota</taxon>
        <taxon>Lepidoptera</taxon>
        <taxon>Glossata</taxon>
        <taxon>Ditrysia</taxon>
        <taxon>Noctuoidea</taxon>
        <taxon>Noctuidae</taxon>
        <taxon>Amphipyrinae</taxon>
        <taxon>Spodoptera</taxon>
    </lineage>
</organism>
<dbReference type="SUPFAM" id="SSF48452">
    <property type="entry name" value="TPR-like"/>
    <property type="match status" value="1"/>
</dbReference>
<dbReference type="KEGG" id="sliu:111351663"/>
<accession>A0A9J7DVX3</accession>
<dbReference type="OrthoDB" id="7391364at2759"/>
<gene>
    <name evidence="2" type="primary">LOC111351663</name>
</gene>
<proteinExistence type="predicted"/>
<dbReference type="InterPro" id="IPR011990">
    <property type="entry name" value="TPR-like_helical_dom_sf"/>
</dbReference>
<keyword evidence="1" id="KW-1185">Reference proteome</keyword>
<reference evidence="2" key="1">
    <citation type="submission" date="2025-08" db="UniProtKB">
        <authorList>
            <consortium name="RefSeq"/>
        </authorList>
    </citation>
    <scope>IDENTIFICATION</scope>
    <source>
        <strain evidence="2">Ishihara</strain>
        <tissue evidence="2">Whole body</tissue>
    </source>
</reference>
<dbReference type="RefSeq" id="XP_022819468.1">
    <property type="nucleotide sequence ID" value="XM_022963700.1"/>
</dbReference>
<dbReference type="GeneID" id="111351663"/>
<sequence length="931" mass="102381">MGPKSDSTRTKSKTKSKISASVSTDPTLLLESNESLHAPRCISLSMVLQGASHVPGEYHFLALFNGSTLVETKWQDNETIMFITMPININDPHGQNIVANSPLFLLMRITGGKPSKEPDPLIHPDNRYGASVDLFPLLLGEQTIFVTSNLVTISTGEISSYSVVVRAISPGIIDETVVPLTMTMISAHCLPTAKDGTVYISAIGLNGLHKPKAMPFNMSLSSAGAQKIVFANVSTGGPAAETAMNVHTDDIFMPSDIKIREHKNCRHAYWNAMKRVLVDPEQLYARLSSPFTLEVAAVPRFGKVEVRGRYLASVDAKVLLESGQTGVTTCSKLKLFTETNKFESACNLLDLPATSAKASVREGEHEVLDEYGHNSYIVIRFDLPESLVPKSKLDNLYDIIGFSLPKDANIPKDHSDSDIVGVDTIVDARTISKEAGALAVHKELSALACKGVIQMNQGIKKTAANRLLMRVRAVLKNFPPGNCSYLDWQDTVTAQHAACRRAVTASFAPQPPPLRLPSNIAAARCRIAGDNRIAEIHNETNYKIMGRHPRTLITKTLRCLEEGKDEDAKNYLLEALSSQTRNRYLLWMYGGLQFDGKDEGSVIAGAALRIAVKGDYSDGTANSIGWAALHAFHHANGNEYAAFISAKKMRKAFSLPLEWDKILARWTETSGEEEIYWLPTVIATDNPILIAAAFFLCLRCYRFTEALLQCVDSDCASSGSYTFQCQITPDVYYLRAAAMVLQRKLEAAMKIIREGINKFGPTPVMSQMRATCMTRIRNWDRDCEIAIHQAENAGSELCSSLLYVASLKSFKLNPMVALQRAARAHRASPSGHTALLIGRIYAAMGKVWLAERWLAAAVNTEPLLADGWAMLAILAMYDLDLNKARVMLRTAKQVGPLSPDIDKELTNVMELVGLEKMSDYLVKNLCLCDYI</sequence>
<dbReference type="Proteomes" id="UP000301870">
    <property type="component" value="Chromosome 14"/>
</dbReference>
<protein>
    <submittedName>
        <fullName evidence="2">Uncharacterized protein LOC111351663</fullName>
    </submittedName>
</protein>
<evidence type="ECO:0000313" key="2">
    <source>
        <dbReference type="RefSeq" id="XP_022819468.1"/>
    </source>
</evidence>
<dbReference type="Gene3D" id="1.25.40.10">
    <property type="entry name" value="Tetratricopeptide repeat domain"/>
    <property type="match status" value="1"/>
</dbReference>
<dbReference type="AlphaFoldDB" id="A0A9J7DVX3"/>